<evidence type="ECO:0000256" key="1">
    <source>
        <dbReference type="ARBA" id="ARBA00008668"/>
    </source>
</evidence>
<dbReference type="AlphaFoldDB" id="A0ABC9E463"/>
<dbReference type="InterPro" id="IPR036514">
    <property type="entry name" value="SGNH_hydro_sf"/>
</dbReference>
<keyword evidence="3" id="KW-0442">Lipid degradation</keyword>
<dbReference type="InterPro" id="IPR051058">
    <property type="entry name" value="GDSL_Est/Lipase"/>
</dbReference>
<evidence type="ECO:0000313" key="5">
    <source>
        <dbReference type="Proteomes" id="UP001497457"/>
    </source>
</evidence>
<dbReference type="Gene3D" id="3.40.50.1110">
    <property type="entry name" value="SGNH hydrolase"/>
    <property type="match status" value="1"/>
</dbReference>
<protein>
    <recommendedName>
        <fullName evidence="6">GDSL esterase/lipase</fullName>
    </recommendedName>
</protein>
<keyword evidence="5" id="KW-1185">Reference proteome</keyword>
<gene>
    <name evidence="4" type="ORF">URODEC1_LOCUS91456</name>
</gene>
<evidence type="ECO:0000313" key="4">
    <source>
        <dbReference type="EMBL" id="CAL5050227.1"/>
    </source>
</evidence>
<evidence type="ECO:0008006" key="6">
    <source>
        <dbReference type="Google" id="ProtNLM"/>
    </source>
</evidence>
<accession>A0ABC9E463</accession>
<keyword evidence="2" id="KW-0378">Hydrolase</keyword>
<dbReference type="Proteomes" id="UP001497457">
    <property type="component" value="Chromosome 35b"/>
</dbReference>
<dbReference type="PANTHER" id="PTHR45648:SF133">
    <property type="entry name" value="GDSL ESTERASE_LIPASE"/>
    <property type="match status" value="1"/>
</dbReference>
<dbReference type="InterPro" id="IPR035669">
    <property type="entry name" value="SGNH_plant_lipase-like"/>
</dbReference>
<evidence type="ECO:0000256" key="3">
    <source>
        <dbReference type="ARBA" id="ARBA00022963"/>
    </source>
</evidence>
<dbReference type="CDD" id="cd01837">
    <property type="entry name" value="SGNH_plant_lipase_like"/>
    <property type="match status" value="1"/>
</dbReference>
<keyword evidence="3" id="KW-0443">Lipid metabolism</keyword>
<reference evidence="4 5" key="2">
    <citation type="submission" date="2024-10" db="EMBL/GenBank/DDBJ databases">
        <authorList>
            <person name="Ryan C."/>
        </authorList>
    </citation>
    <scope>NUCLEOTIDE SEQUENCE [LARGE SCALE GENOMIC DNA]</scope>
</reference>
<evidence type="ECO:0000256" key="2">
    <source>
        <dbReference type="ARBA" id="ARBA00022801"/>
    </source>
</evidence>
<comment type="similarity">
    <text evidence="1">Belongs to the 'GDSL' lipolytic enzyme family.</text>
</comment>
<dbReference type="Pfam" id="PF00657">
    <property type="entry name" value="Lipase_GDSL"/>
    <property type="match status" value="1"/>
</dbReference>
<dbReference type="PANTHER" id="PTHR45648">
    <property type="entry name" value="GDSL LIPASE/ACYLHYDROLASE FAMILY PROTEIN (AFU_ORTHOLOGUE AFUA_4G14700)"/>
    <property type="match status" value="1"/>
</dbReference>
<sequence>MAQFNIYPRPVDRNPSCGRMSLPSAHKLSKAPEKPSSCTCSSQFHIMGCNKLDMEGLVLCLIALSLQVLVAEAGVHRRPPAMYVFGDSILDVGNNKYLPGPDVPQANRPYYGVDFPPEGSAMASTPLTTSSMGFLSSPPPYLSLAPNLSLLPAALTTGVSYASADAGILDSTNAGKCIPLSRQLEYFNATRAKLLAAVGSRAVSSQLAKSIVLLTFGSNDMFVFAGTEQARNRSAAEQQSDAAALFADLLSNYSAAIQDLHAMGARKFAVINLGLLGCVPAVRVLDPAGACTGGLNQLAAGFDAALRQLLAGLATRLPGMAYSLADSFGLTQDTFADPEASGYTDIAGACCGSGRLLAQADCLPNSTVCASREERDQHVFWDRYHPSQRACLLTAQAFYDGPSKYTEPINFMQLAQSS</sequence>
<dbReference type="GO" id="GO:0016042">
    <property type="term" value="P:lipid catabolic process"/>
    <property type="evidence" value="ECO:0007669"/>
    <property type="project" value="UniProtKB-KW"/>
</dbReference>
<dbReference type="GO" id="GO:0016787">
    <property type="term" value="F:hydrolase activity"/>
    <property type="evidence" value="ECO:0007669"/>
    <property type="project" value="UniProtKB-KW"/>
</dbReference>
<dbReference type="EMBL" id="OZ075145">
    <property type="protein sequence ID" value="CAL5050227.1"/>
    <property type="molecule type" value="Genomic_DNA"/>
</dbReference>
<dbReference type="InterPro" id="IPR001087">
    <property type="entry name" value="GDSL"/>
</dbReference>
<proteinExistence type="inferred from homology"/>
<reference evidence="5" key="1">
    <citation type="submission" date="2024-06" db="EMBL/GenBank/DDBJ databases">
        <authorList>
            <person name="Ryan C."/>
        </authorList>
    </citation>
    <scope>NUCLEOTIDE SEQUENCE [LARGE SCALE GENOMIC DNA]</scope>
</reference>
<organism evidence="4 5">
    <name type="scientific">Urochloa decumbens</name>
    <dbReference type="NCBI Taxonomy" id="240449"/>
    <lineage>
        <taxon>Eukaryota</taxon>
        <taxon>Viridiplantae</taxon>
        <taxon>Streptophyta</taxon>
        <taxon>Embryophyta</taxon>
        <taxon>Tracheophyta</taxon>
        <taxon>Spermatophyta</taxon>
        <taxon>Magnoliopsida</taxon>
        <taxon>Liliopsida</taxon>
        <taxon>Poales</taxon>
        <taxon>Poaceae</taxon>
        <taxon>PACMAD clade</taxon>
        <taxon>Panicoideae</taxon>
        <taxon>Panicodae</taxon>
        <taxon>Paniceae</taxon>
        <taxon>Melinidinae</taxon>
        <taxon>Urochloa</taxon>
    </lineage>
</organism>
<name>A0ABC9E463_9POAL</name>